<keyword evidence="1" id="KW-0472">Membrane</keyword>
<keyword evidence="1" id="KW-0812">Transmembrane</keyword>
<proteinExistence type="predicted"/>
<evidence type="ECO:0000313" key="2">
    <source>
        <dbReference type="EMBL" id="KAL3316542.1"/>
    </source>
</evidence>
<name>A0ABD2QBA6_9PLAT</name>
<dbReference type="AlphaFoldDB" id="A0ABD2QBA6"/>
<keyword evidence="1" id="KW-1133">Transmembrane helix</keyword>
<dbReference type="Proteomes" id="UP001626550">
    <property type="component" value="Unassembled WGS sequence"/>
</dbReference>
<sequence length="94" mass="10999">MPLLLNIIDVGLVYCIRGRMDIEKGDAVLNFLKIAYLLAMINYLSLTFSTRIRIFCTNAEEYSNHNVNGDVRYGLRPNKRRETNQIVKCTEERW</sequence>
<comment type="caution">
    <text evidence="2">The sequence shown here is derived from an EMBL/GenBank/DDBJ whole genome shotgun (WGS) entry which is preliminary data.</text>
</comment>
<feature type="transmembrane region" description="Helical" evidence="1">
    <location>
        <begin position="27"/>
        <end position="46"/>
    </location>
</feature>
<evidence type="ECO:0000313" key="3">
    <source>
        <dbReference type="Proteomes" id="UP001626550"/>
    </source>
</evidence>
<gene>
    <name evidence="2" type="ORF">Ciccas_004812</name>
</gene>
<protein>
    <submittedName>
        <fullName evidence="2">Uncharacterized protein</fullName>
    </submittedName>
</protein>
<keyword evidence="3" id="KW-1185">Reference proteome</keyword>
<evidence type="ECO:0000256" key="1">
    <source>
        <dbReference type="SAM" id="Phobius"/>
    </source>
</evidence>
<feature type="non-terminal residue" evidence="2">
    <location>
        <position position="94"/>
    </location>
</feature>
<reference evidence="2 3" key="1">
    <citation type="submission" date="2024-11" db="EMBL/GenBank/DDBJ databases">
        <title>Adaptive evolution of stress response genes in parasites aligns with host niche diversity.</title>
        <authorList>
            <person name="Hahn C."/>
            <person name="Resl P."/>
        </authorList>
    </citation>
    <scope>NUCLEOTIDE SEQUENCE [LARGE SCALE GENOMIC DNA]</scope>
    <source>
        <strain evidence="2">EGGRZ-B1_66</strain>
        <tissue evidence="2">Body</tissue>
    </source>
</reference>
<accession>A0ABD2QBA6</accession>
<organism evidence="2 3">
    <name type="scientific">Cichlidogyrus casuarinus</name>
    <dbReference type="NCBI Taxonomy" id="1844966"/>
    <lineage>
        <taxon>Eukaryota</taxon>
        <taxon>Metazoa</taxon>
        <taxon>Spiralia</taxon>
        <taxon>Lophotrochozoa</taxon>
        <taxon>Platyhelminthes</taxon>
        <taxon>Monogenea</taxon>
        <taxon>Monopisthocotylea</taxon>
        <taxon>Dactylogyridea</taxon>
        <taxon>Ancyrocephalidae</taxon>
        <taxon>Cichlidogyrus</taxon>
    </lineage>
</organism>
<dbReference type="EMBL" id="JBJKFK010000522">
    <property type="protein sequence ID" value="KAL3316542.1"/>
    <property type="molecule type" value="Genomic_DNA"/>
</dbReference>